<dbReference type="Ensembl" id="ENSCSET00000022308.1">
    <property type="protein sequence ID" value="ENSCSEP00000022029.1"/>
    <property type="gene ID" value="ENSCSEG00000014038.1"/>
</dbReference>
<dbReference type="InParanoid" id="A0A3P8W5W5"/>
<evidence type="ECO:0000313" key="2">
    <source>
        <dbReference type="Proteomes" id="UP000265120"/>
    </source>
</evidence>
<evidence type="ECO:0000313" key="1">
    <source>
        <dbReference type="Ensembl" id="ENSCSEP00000022029.1"/>
    </source>
</evidence>
<proteinExistence type="predicted"/>
<reference evidence="1" key="2">
    <citation type="submission" date="2025-08" db="UniProtKB">
        <authorList>
            <consortium name="Ensembl"/>
        </authorList>
    </citation>
    <scope>IDENTIFICATION</scope>
</reference>
<reference evidence="1 2" key="1">
    <citation type="journal article" date="2014" name="Nat. Genet.">
        <title>Whole-genome sequence of a flatfish provides insights into ZW sex chromosome evolution and adaptation to a benthic lifestyle.</title>
        <authorList>
            <person name="Chen S."/>
            <person name="Zhang G."/>
            <person name="Shao C."/>
            <person name="Huang Q."/>
            <person name="Liu G."/>
            <person name="Zhang P."/>
            <person name="Song W."/>
            <person name="An N."/>
            <person name="Chalopin D."/>
            <person name="Volff J.N."/>
            <person name="Hong Y."/>
            <person name="Li Q."/>
            <person name="Sha Z."/>
            <person name="Zhou H."/>
            <person name="Xie M."/>
            <person name="Yu Q."/>
            <person name="Liu Y."/>
            <person name="Xiang H."/>
            <person name="Wang N."/>
            <person name="Wu K."/>
            <person name="Yang C."/>
            <person name="Zhou Q."/>
            <person name="Liao X."/>
            <person name="Yang L."/>
            <person name="Hu Q."/>
            <person name="Zhang J."/>
            <person name="Meng L."/>
            <person name="Jin L."/>
            <person name="Tian Y."/>
            <person name="Lian J."/>
            <person name="Yang J."/>
            <person name="Miao G."/>
            <person name="Liu S."/>
            <person name="Liang Z."/>
            <person name="Yan F."/>
            <person name="Li Y."/>
            <person name="Sun B."/>
            <person name="Zhang H."/>
            <person name="Zhang J."/>
            <person name="Zhu Y."/>
            <person name="Du M."/>
            <person name="Zhao Y."/>
            <person name="Schartl M."/>
            <person name="Tang Q."/>
            <person name="Wang J."/>
        </authorList>
    </citation>
    <scope>NUCLEOTIDE SEQUENCE</scope>
</reference>
<name>A0A3P8W5W5_CYNSE</name>
<reference evidence="1" key="3">
    <citation type="submission" date="2025-09" db="UniProtKB">
        <authorList>
            <consortium name="Ensembl"/>
        </authorList>
    </citation>
    <scope>IDENTIFICATION</scope>
</reference>
<sequence length="87" mass="9976">MKQEFRIKPEYTENMMNKLLFTPSLLSCPGSRICLFPLRHCCGGCNTESQLEMVCPPFQLSAFSTACPVVLPLTPLTQSRREDSRWY</sequence>
<protein>
    <submittedName>
        <fullName evidence="1">Uncharacterized protein</fullName>
    </submittedName>
</protein>
<keyword evidence="2" id="KW-1185">Reference proteome</keyword>
<dbReference type="AlphaFoldDB" id="A0A3P8W5W5"/>
<dbReference type="Proteomes" id="UP000265120">
    <property type="component" value="Chromosome 8"/>
</dbReference>
<organism evidence="1 2">
    <name type="scientific">Cynoglossus semilaevis</name>
    <name type="common">Tongue sole</name>
    <dbReference type="NCBI Taxonomy" id="244447"/>
    <lineage>
        <taxon>Eukaryota</taxon>
        <taxon>Metazoa</taxon>
        <taxon>Chordata</taxon>
        <taxon>Craniata</taxon>
        <taxon>Vertebrata</taxon>
        <taxon>Euteleostomi</taxon>
        <taxon>Actinopterygii</taxon>
        <taxon>Neopterygii</taxon>
        <taxon>Teleostei</taxon>
        <taxon>Neoteleostei</taxon>
        <taxon>Acanthomorphata</taxon>
        <taxon>Carangaria</taxon>
        <taxon>Pleuronectiformes</taxon>
        <taxon>Pleuronectoidei</taxon>
        <taxon>Cynoglossidae</taxon>
        <taxon>Cynoglossinae</taxon>
        <taxon>Cynoglossus</taxon>
    </lineage>
</organism>
<accession>A0A3P8W5W5</accession>